<keyword evidence="3" id="KW-0472">Membrane</keyword>
<evidence type="ECO:0000259" key="4">
    <source>
        <dbReference type="PROSITE" id="PS50801"/>
    </source>
</evidence>
<keyword evidence="6" id="KW-1185">Reference proteome</keyword>
<evidence type="ECO:0000256" key="2">
    <source>
        <dbReference type="RuleBase" id="RU003749"/>
    </source>
</evidence>
<dbReference type="AlphaFoldDB" id="A0A7W7VGH5"/>
<accession>A0A7W7VGH5</accession>
<dbReference type="Pfam" id="PF01740">
    <property type="entry name" value="STAS"/>
    <property type="match status" value="1"/>
</dbReference>
<dbReference type="EMBL" id="JACHJQ010000005">
    <property type="protein sequence ID" value="MBB4909179.1"/>
    <property type="molecule type" value="Genomic_DNA"/>
</dbReference>
<dbReference type="InterPro" id="IPR036513">
    <property type="entry name" value="STAS_dom_sf"/>
</dbReference>
<feature type="transmembrane region" description="Helical" evidence="3">
    <location>
        <begin position="62"/>
        <end position="81"/>
    </location>
</feature>
<evidence type="ECO:0000256" key="3">
    <source>
        <dbReference type="SAM" id="Phobius"/>
    </source>
</evidence>
<protein>
    <recommendedName>
        <fullName evidence="2">Anti-sigma factor antagonist</fullName>
    </recommendedName>
</protein>
<sequence length="130" mass="13941">MGTDETVNVPRPSDLLRVWQEPAGESVHVVVHVAGEVDLTTAPQVDDLLCGIEPRQAEPRCVILVLTGVTFLSSAGLSLLIKNDRRMRDAGGHLYVVTGNRLVNRTITRTGLAETLVLFDTLGDAVTAAP</sequence>
<dbReference type="NCBIfam" id="TIGR00377">
    <property type="entry name" value="ant_ant_sig"/>
    <property type="match status" value="1"/>
</dbReference>
<comment type="similarity">
    <text evidence="1 2">Belongs to the anti-sigma-factor antagonist family.</text>
</comment>
<comment type="caution">
    <text evidence="5">The sequence shown here is derived from an EMBL/GenBank/DDBJ whole genome shotgun (WGS) entry which is preliminary data.</text>
</comment>
<evidence type="ECO:0000313" key="5">
    <source>
        <dbReference type="EMBL" id="MBB4909179.1"/>
    </source>
</evidence>
<dbReference type="SUPFAM" id="SSF52091">
    <property type="entry name" value="SpoIIaa-like"/>
    <property type="match status" value="1"/>
</dbReference>
<keyword evidence="3" id="KW-0812">Transmembrane</keyword>
<feature type="domain" description="STAS" evidence="4">
    <location>
        <begin position="29"/>
        <end position="129"/>
    </location>
</feature>
<evidence type="ECO:0000256" key="1">
    <source>
        <dbReference type="ARBA" id="ARBA00009013"/>
    </source>
</evidence>
<dbReference type="CDD" id="cd07043">
    <property type="entry name" value="STAS_anti-anti-sigma_factors"/>
    <property type="match status" value="1"/>
</dbReference>
<evidence type="ECO:0000313" key="6">
    <source>
        <dbReference type="Proteomes" id="UP000520767"/>
    </source>
</evidence>
<name>A0A7W7VGH5_9PSEU</name>
<reference evidence="5 6" key="1">
    <citation type="submission" date="2020-08" db="EMBL/GenBank/DDBJ databases">
        <title>Genomic Encyclopedia of Type Strains, Phase III (KMG-III): the genomes of soil and plant-associated and newly described type strains.</title>
        <authorList>
            <person name="Whitman W."/>
        </authorList>
    </citation>
    <scope>NUCLEOTIDE SEQUENCE [LARGE SCALE GENOMIC DNA]</scope>
    <source>
        <strain evidence="5 6">CECT 8960</strain>
    </source>
</reference>
<dbReference type="InterPro" id="IPR003658">
    <property type="entry name" value="Anti-sigma_ant"/>
</dbReference>
<dbReference type="PROSITE" id="PS50801">
    <property type="entry name" value="STAS"/>
    <property type="match status" value="1"/>
</dbReference>
<dbReference type="PANTHER" id="PTHR33495:SF2">
    <property type="entry name" value="ANTI-SIGMA FACTOR ANTAGONIST TM_1081-RELATED"/>
    <property type="match status" value="1"/>
</dbReference>
<dbReference type="InterPro" id="IPR002645">
    <property type="entry name" value="STAS_dom"/>
</dbReference>
<dbReference type="GO" id="GO:0043856">
    <property type="term" value="F:anti-sigma factor antagonist activity"/>
    <property type="evidence" value="ECO:0007669"/>
    <property type="project" value="InterPro"/>
</dbReference>
<proteinExistence type="inferred from homology"/>
<dbReference type="Proteomes" id="UP000520767">
    <property type="component" value="Unassembled WGS sequence"/>
</dbReference>
<keyword evidence="3" id="KW-1133">Transmembrane helix</keyword>
<gene>
    <name evidence="5" type="ORF">FHR82_005432</name>
</gene>
<organism evidence="5 6">
    <name type="scientific">Actinophytocola algeriensis</name>
    <dbReference type="NCBI Taxonomy" id="1768010"/>
    <lineage>
        <taxon>Bacteria</taxon>
        <taxon>Bacillati</taxon>
        <taxon>Actinomycetota</taxon>
        <taxon>Actinomycetes</taxon>
        <taxon>Pseudonocardiales</taxon>
        <taxon>Pseudonocardiaceae</taxon>
    </lineage>
</organism>
<dbReference type="Gene3D" id="3.30.750.24">
    <property type="entry name" value="STAS domain"/>
    <property type="match status" value="1"/>
</dbReference>
<dbReference type="RefSeq" id="WP_184813209.1">
    <property type="nucleotide sequence ID" value="NZ_JACHJQ010000005.1"/>
</dbReference>
<dbReference type="PANTHER" id="PTHR33495">
    <property type="entry name" value="ANTI-SIGMA FACTOR ANTAGONIST TM_1081-RELATED-RELATED"/>
    <property type="match status" value="1"/>
</dbReference>